<feature type="compositionally biased region" description="Basic residues" evidence="1">
    <location>
        <begin position="1"/>
        <end position="10"/>
    </location>
</feature>
<comment type="caution">
    <text evidence="2">The sequence shown here is derived from an EMBL/GenBank/DDBJ whole genome shotgun (WGS) entry which is preliminary data.</text>
</comment>
<accession>A0A2K0AXA1</accession>
<organism evidence="2 3">
    <name type="scientific">Staphylococcus haemolyticus</name>
    <dbReference type="NCBI Taxonomy" id="1283"/>
    <lineage>
        <taxon>Bacteria</taxon>
        <taxon>Bacillati</taxon>
        <taxon>Bacillota</taxon>
        <taxon>Bacilli</taxon>
        <taxon>Bacillales</taxon>
        <taxon>Staphylococcaceae</taxon>
        <taxon>Staphylococcus</taxon>
    </lineage>
</organism>
<name>A0A2K0AXA1_STAHA</name>
<evidence type="ECO:0000313" key="3">
    <source>
        <dbReference type="Proteomes" id="UP000053523"/>
    </source>
</evidence>
<dbReference type="EMBL" id="LORN02000007">
    <property type="protein sequence ID" value="PNN29647.1"/>
    <property type="molecule type" value="Genomic_DNA"/>
</dbReference>
<feature type="compositionally biased region" description="Basic residues" evidence="1">
    <location>
        <begin position="22"/>
        <end position="38"/>
    </location>
</feature>
<gene>
    <name evidence="2" type="ORF">AL503_002370</name>
</gene>
<evidence type="ECO:0000256" key="1">
    <source>
        <dbReference type="SAM" id="MobiDB-lite"/>
    </source>
</evidence>
<sequence>MALKLFKKNKPNSQEEKENKKENKKARKEEKRKKRRQRLNLNRTRQKEIEERVEKDLDADDNDLKPKSKEWKRKKKEKVEEHLLMHNRTLDYIAPRGNIKFGDIDFTIDGKVATILTFIVRPGSFNKLSPLWGIDTIPRLISNNKLAEKNIEAKILHSIQRRSDQWAENKIEPATEVTTAGVEETERASQTLHSKFFRQHYEDVNVIADEIKDGATYLDLSIRVSIKAPTKEDLQDAIQVLEAEYNSTFGSAVELVPFVCEQETEYANMLDTAQNQRGENYMLTSTELAGSSMFLTRGINDPCGSYIGQLAGEVNNDSVLLDAVNFKNLAVIYARDRAEDLSSKHRNIRYNYKATTAWSTKVAQDALMQGRKVVEFVINQEEPMKVGKNLKNLTGYVPMDDKQAAINLFQAFSKGFDEISAYNILVDKIKVFVEQFNKARSRNDNTILLQKDFDNLEDIIEQFYIYHKMWHVNPGDNKEELRLLNLPNKQYPILDDFVFFLGYVLGNANSDNKVHGLSNKLESVEKLDGLMRKISSRNGNIFGRKTTVNRKALKSKQRIIFDFKTLRLTSHEALMAQFLNTFSYGEQELEEDDVLIIHGMDQMTPSVIDFLRQRFIELNDRGVKVVLLYEDQDVLFSEEREYKQHNNWFINADMRITNSMSAKNIQRYQDLLHIELPDSVRQGMSGSDTHTYFLNRDRETILFNIDYTH</sequence>
<evidence type="ECO:0000313" key="2">
    <source>
        <dbReference type="EMBL" id="PNN29647.1"/>
    </source>
</evidence>
<dbReference type="AlphaFoldDB" id="A0A2K0AXA1"/>
<protein>
    <submittedName>
        <fullName evidence="2">Uncharacterized protein</fullName>
    </submittedName>
</protein>
<feature type="compositionally biased region" description="Basic and acidic residues" evidence="1">
    <location>
        <begin position="45"/>
        <end position="69"/>
    </location>
</feature>
<feature type="region of interest" description="Disordered" evidence="1">
    <location>
        <begin position="1"/>
        <end position="74"/>
    </location>
</feature>
<dbReference type="Gene3D" id="1.10.8.730">
    <property type="match status" value="1"/>
</dbReference>
<reference evidence="2 3" key="1">
    <citation type="submission" date="2017-12" db="EMBL/GenBank/DDBJ databases">
        <title>FDA dAtabase for Regulatory Grade micrObial Sequences (FDA-ARGOS): Supporting development and validation of Infectious Disease Dx tests.</title>
        <authorList>
            <person name="Hoffmann M."/>
            <person name="Allard M."/>
            <person name="Evans P."/>
            <person name="Brown E."/>
            <person name="Tallon L."/>
            <person name="Sadzewicz L."/>
            <person name="Sengamalay N."/>
            <person name="Ott S."/>
            <person name="Godinez A."/>
            <person name="Nagaraj S."/>
            <person name="Vavikolanu K."/>
            <person name="Aluvathingal J."/>
            <person name="Nadendla S."/>
            <person name="Sichtig H."/>
        </authorList>
    </citation>
    <scope>NUCLEOTIDE SEQUENCE [LARGE SCALE GENOMIC DNA]</scope>
    <source>
        <strain evidence="2 3">FDAARGOS_148</strain>
    </source>
</reference>
<proteinExistence type="predicted"/>
<dbReference type="Proteomes" id="UP000053523">
    <property type="component" value="Unassembled WGS sequence"/>
</dbReference>